<reference evidence="1" key="1">
    <citation type="journal article" date="2014" name="PLoS Genet.">
        <title>The Genome of Spironucleus salmonicida Highlights a Fish Pathogen Adapted to Fluctuating Environments.</title>
        <authorList>
            <person name="Xu F."/>
            <person name="Jerlstrom-Hultqvist J."/>
            <person name="Einarsson E."/>
            <person name="Astvaldsson A."/>
            <person name="Svard S.G."/>
            <person name="Andersson J.O."/>
        </authorList>
    </citation>
    <scope>NUCLEOTIDE SEQUENCE</scope>
</reference>
<dbReference type="EMBL" id="KI546063">
    <property type="protein sequence ID" value="EST46792.1"/>
    <property type="molecule type" value="Genomic_DNA"/>
</dbReference>
<dbReference type="AlphaFoldDB" id="V6LQ47"/>
<evidence type="ECO:0000313" key="1">
    <source>
        <dbReference type="EMBL" id="EST46792.1"/>
    </source>
</evidence>
<gene>
    <name evidence="1" type="ORF">SS50377_13192</name>
</gene>
<proteinExistence type="predicted"/>
<sequence>MAQSAVRSRIYFSFRASICSYRYFRTAGALPSTTTYRVTLCAMVQEGPNLATRIIEAGRFSYNPVGYVEQEDICTLLDHQGEVSMPIPLQGLVHHLAREARAHAVTGYYLHGYRVNIERRDQGYAECAHQIGDLHARTSGQRLTHELDQFSSLGTVSRQRNTQGPVLVF</sequence>
<accession>V6LQ47</accession>
<protein>
    <submittedName>
        <fullName evidence="1">Uncharacterized protein</fullName>
    </submittedName>
</protein>
<organism evidence="1">
    <name type="scientific">Spironucleus salmonicida</name>
    <dbReference type="NCBI Taxonomy" id="348837"/>
    <lineage>
        <taxon>Eukaryota</taxon>
        <taxon>Metamonada</taxon>
        <taxon>Diplomonadida</taxon>
        <taxon>Hexamitidae</taxon>
        <taxon>Hexamitinae</taxon>
        <taxon>Spironucleus</taxon>
    </lineage>
</organism>
<name>V6LQ47_9EUKA</name>